<dbReference type="EMBL" id="CAMXCT020001130">
    <property type="protein sequence ID" value="CAL1140451.1"/>
    <property type="molecule type" value="Genomic_DNA"/>
</dbReference>
<name>A0A9P1C8U6_9DINO</name>
<evidence type="ECO:0000313" key="1">
    <source>
        <dbReference type="EMBL" id="CAI3987076.1"/>
    </source>
</evidence>
<organism evidence="1">
    <name type="scientific">Cladocopium goreaui</name>
    <dbReference type="NCBI Taxonomy" id="2562237"/>
    <lineage>
        <taxon>Eukaryota</taxon>
        <taxon>Sar</taxon>
        <taxon>Alveolata</taxon>
        <taxon>Dinophyceae</taxon>
        <taxon>Suessiales</taxon>
        <taxon>Symbiodiniaceae</taxon>
        <taxon>Cladocopium</taxon>
    </lineage>
</organism>
<reference evidence="1" key="1">
    <citation type="submission" date="2022-10" db="EMBL/GenBank/DDBJ databases">
        <authorList>
            <person name="Chen Y."/>
            <person name="Dougan E. K."/>
            <person name="Chan C."/>
            <person name="Rhodes N."/>
            <person name="Thang M."/>
        </authorList>
    </citation>
    <scope>NUCLEOTIDE SEQUENCE</scope>
</reference>
<dbReference type="Proteomes" id="UP001152797">
    <property type="component" value="Unassembled WGS sequence"/>
</dbReference>
<evidence type="ECO:0000313" key="3">
    <source>
        <dbReference type="Proteomes" id="UP001152797"/>
    </source>
</evidence>
<proteinExistence type="predicted"/>
<dbReference type="AlphaFoldDB" id="A0A9P1C8U6"/>
<protein>
    <submittedName>
        <fullName evidence="1">Uncharacterized protein</fullName>
    </submittedName>
</protein>
<comment type="caution">
    <text evidence="1">The sequence shown here is derived from an EMBL/GenBank/DDBJ whole genome shotgun (WGS) entry which is preliminary data.</text>
</comment>
<gene>
    <name evidence="1" type="ORF">C1SCF055_LOCUS14376</name>
</gene>
<dbReference type="EMBL" id="CAMXCT030001130">
    <property type="protein sequence ID" value="CAL4774388.1"/>
    <property type="molecule type" value="Genomic_DNA"/>
</dbReference>
<dbReference type="EMBL" id="CAMXCT010001130">
    <property type="protein sequence ID" value="CAI3987076.1"/>
    <property type="molecule type" value="Genomic_DNA"/>
</dbReference>
<reference evidence="2" key="2">
    <citation type="submission" date="2024-04" db="EMBL/GenBank/DDBJ databases">
        <authorList>
            <person name="Chen Y."/>
            <person name="Shah S."/>
            <person name="Dougan E. K."/>
            <person name="Thang M."/>
            <person name="Chan C."/>
        </authorList>
    </citation>
    <scope>NUCLEOTIDE SEQUENCE [LARGE SCALE GENOMIC DNA]</scope>
</reference>
<keyword evidence="3" id="KW-1185">Reference proteome</keyword>
<dbReference type="OrthoDB" id="407296at2759"/>
<accession>A0A9P1C8U6</accession>
<sequence length="142" mass="15922">MVQDLDCLGLPRREREAVRYAGSLYKEKFGKDPTEDPNLFLNLSDNPKTFLSWSATSGRLPTFRTNSTRFYNFQREQWMTSRDRLSALGLPVTPSTALAMGVPTLPVQDDARASSICGNSFHFSSATVAQMVAMSCYRIKTI</sequence>
<evidence type="ECO:0000313" key="2">
    <source>
        <dbReference type="EMBL" id="CAL1140451.1"/>
    </source>
</evidence>